<evidence type="ECO:0000313" key="11">
    <source>
        <dbReference type="Proteomes" id="UP000295657"/>
    </source>
</evidence>
<gene>
    <name evidence="9" type="primary">secE</name>
    <name evidence="10" type="ORF">EDC45_0040</name>
</gene>
<dbReference type="NCBIfam" id="TIGR00964">
    <property type="entry name" value="secE_bact"/>
    <property type="match status" value="1"/>
</dbReference>
<protein>
    <recommendedName>
        <fullName evidence="9">Protein translocase subunit SecE</fullName>
    </recommendedName>
</protein>
<dbReference type="EMBL" id="SNYQ01000001">
    <property type="protein sequence ID" value="TDQ59393.1"/>
    <property type="molecule type" value="Genomic_DNA"/>
</dbReference>
<feature type="transmembrane region" description="Helical" evidence="9">
    <location>
        <begin position="25"/>
        <end position="45"/>
    </location>
</feature>
<keyword evidence="5 9" id="KW-0653">Protein transport</keyword>
<comment type="similarity">
    <text evidence="9">Belongs to the SecE/SEC61-gamma family.</text>
</comment>
<evidence type="ECO:0000256" key="4">
    <source>
        <dbReference type="ARBA" id="ARBA00022692"/>
    </source>
</evidence>
<dbReference type="Gene3D" id="1.20.5.1030">
    <property type="entry name" value="Preprotein translocase secy subunit"/>
    <property type="match status" value="1"/>
</dbReference>
<dbReference type="InterPro" id="IPR038379">
    <property type="entry name" value="SecE_sf"/>
</dbReference>
<dbReference type="HAMAP" id="MF_00422">
    <property type="entry name" value="SecE"/>
    <property type="match status" value="1"/>
</dbReference>
<dbReference type="AlphaFoldDB" id="A0A4V3D9Y1"/>
<evidence type="ECO:0000256" key="3">
    <source>
        <dbReference type="ARBA" id="ARBA00022475"/>
    </source>
</evidence>
<comment type="caution">
    <text evidence="10">The sequence shown here is derived from an EMBL/GenBank/DDBJ whole genome shotgun (WGS) entry which is preliminary data.</text>
</comment>
<keyword evidence="11" id="KW-1185">Reference proteome</keyword>
<comment type="caution">
    <text evidence="9">Lacks conserved residue(s) required for the propagation of feature annotation.</text>
</comment>
<dbReference type="PANTHER" id="PTHR33910">
    <property type="entry name" value="PROTEIN TRANSLOCASE SUBUNIT SECE"/>
    <property type="match status" value="1"/>
</dbReference>
<evidence type="ECO:0000256" key="2">
    <source>
        <dbReference type="ARBA" id="ARBA00022448"/>
    </source>
</evidence>
<keyword evidence="4 9" id="KW-0812">Transmembrane</keyword>
<dbReference type="OrthoDB" id="9806365at2"/>
<evidence type="ECO:0000256" key="9">
    <source>
        <dbReference type="HAMAP-Rule" id="MF_00422"/>
    </source>
</evidence>
<dbReference type="PRINTS" id="PR01650">
    <property type="entry name" value="SECETRNLCASE"/>
</dbReference>
<dbReference type="GO" id="GO:0009306">
    <property type="term" value="P:protein secretion"/>
    <property type="evidence" value="ECO:0007669"/>
    <property type="project" value="UniProtKB-UniRule"/>
</dbReference>
<evidence type="ECO:0000256" key="7">
    <source>
        <dbReference type="ARBA" id="ARBA00023010"/>
    </source>
</evidence>
<dbReference type="RefSeq" id="WP_133542279.1">
    <property type="nucleotide sequence ID" value="NZ_SNYQ01000001.1"/>
</dbReference>
<dbReference type="InterPro" id="IPR005807">
    <property type="entry name" value="SecE_bac"/>
</dbReference>
<dbReference type="PANTHER" id="PTHR33910:SF1">
    <property type="entry name" value="PROTEIN TRANSLOCASE SUBUNIT SECE"/>
    <property type="match status" value="1"/>
</dbReference>
<dbReference type="GO" id="GO:0005886">
    <property type="term" value="C:plasma membrane"/>
    <property type="evidence" value="ECO:0007669"/>
    <property type="project" value="UniProtKB-UniRule"/>
</dbReference>
<evidence type="ECO:0000313" key="10">
    <source>
        <dbReference type="EMBL" id="TDQ59393.1"/>
    </source>
</evidence>
<dbReference type="InterPro" id="IPR001901">
    <property type="entry name" value="Translocase_SecE/Sec61-g"/>
</dbReference>
<comment type="subcellular location">
    <subcellularLocation>
        <location evidence="1">Membrane</location>
    </subcellularLocation>
</comment>
<dbReference type="GO" id="GO:0006605">
    <property type="term" value="P:protein targeting"/>
    <property type="evidence" value="ECO:0007669"/>
    <property type="project" value="UniProtKB-UniRule"/>
</dbReference>
<organism evidence="10 11">
    <name type="scientific">Mesocricetibacter intestinalis</name>
    <dbReference type="NCBI Taxonomy" id="1521930"/>
    <lineage>
        <taxon>Bacteria</taxon>
        <taxon>Pseudomonadati</taxon>
        <taxon>Pseudomonadota</taxon>
        <taxon>Gammaproteobacteria</taxon>
        <taxon>Pasteurellales</taxon>
        <taxon>Pasteurellaceae</taxon>
        <taxon>Mesocricetibacter</taxon>
    </lineage>
</organism>
<proteinExistence type="inferred from homology"/>
<feature type="transmembrane region" description="Helical" evidence="9">
    <location>
        <begin position="105"/>
        <end position="129"/>
    </location>
</feature>
<feature type="transmembrane region" description="Helical" evidence="9">
    <location>
        <begin position="51"/>
        <end position="71"/>
    </location>
</feature>
<accession>A0A4V3D9Y1</accession>
<keyword evidence="6 9" id="KW-1133">Transmembrane helix</keyword>
<keyword evidence="3 9" id="KW-1003">Cell membrane</keyword>
<comment type="function">
    <text evidence="9">Essential subunit of the Sec protein translocation channel SecYEG. Clamps together the 2 halves of SecY. May contact the channel plug during translocation.</text>
</comment>
<comment type="subunit">
    <text evidence="9">Component of the Sec protein translocase complex. Heterotrimer consisting of SecY, SecE and SecG subunits. The heterotrimers can form oligomers, although 1 heterotrimer is thought to be able to translocate proteins. Interacts with the ribosome. Interacts with SecDF, and other proteins may be involved. Interacts with SecA.</text>
</comment>
<evidence type="ECO:0000256" key="5">
    <source>
        <dbReference type="ARBA" id="ARBA00022927"/>
    </source>
</evidence>
<dbReference type="GO" id="GO:0065002">
    <property type="term" value="P:intracellular protein transmembrane transport"/>
    <property type="evidence" value="ECO:0007669"/>
    <property type="project" value="UniProtKB-UniRule"/>
</dbReference>
<dbReference type="Pfam" id="PF00584">
    <property type="entry name" value="SecE"/>
    <property type="match status" value="1"/>
</dbReference>
<dbReference type="Proteomes" id="UP000295657">
    <property type="component" value="Unassembled WGS sequence"/>
</dbReference>
<dbReference type="NCBIfam" id="NF004376">
    <property type="entry name" value="PRK05740.2-1"/>
    <property type="match status" value="1"/>
</dbReference>
<keyword evidence="8 9" id="KW-0472">Membrane</keyword>
<dbReference type="GO" id="GO:0043952">
    <property type="term" value="P:protein transport by the Sec complex"/>
    <property type="evidence" value="ECO:0007669"/>
    <property type="project" value="UniProtKB-UniRule"/>
</dbReference>
<dbReference type="GO" id="GO:0008320">
    <property type="term" value="F:protein transmembrane transporter activity"/>
    <property type="evidence" value="ECO:0007669"/>
    <property type="project" value="UniProtKB-UniRule"/>
</dbReference>
<reference evidence="10 11" key="1">
    <citation type="submission" date="2019-03" db="EMBL/GenBank/DDBJ databases">
        <title>Genomic Encyclopedia of Type Strains, Phase IV (KMG-IV): sequencing the most valuable type-strain genomes for metagenomic binning, comparative biology and taxonomic classification.</title>
        <authorList>
            <person name="Goeker M."/>
        </authorList>
    </citation>
    <scope>NUCLEOTIDE SEQUENCE [LARGE SCALE GENOMIC DNA]</scope>
    <source>
        <strain evidence="10 11">DSM 28403</strain>
    </source>
</reference>
<evidence type="ECO:0000256" key="6">
    <source>
        <dbReference type="ARBA" id="ARBA00022989"/>
    </source>
</evidence>
<evidence type="ECO:0000256" key="1">
    <source>
        <dbReference type="ARBA" id="ARBA00004370"/>
    </source>
</evidence>
<sequence>MASEIEKKKKTAAEEVEQKSKGLNAFLWVLVVLLVAIAAVGNIYFTDQFATPVRVIGVILLLVVALALAALTNQGKTARTFFGESRIELRRIVWPTRPETMQTTFIVMGVTVLTSLILWGFDSIIVSLLKFLTDLRF</sequence>
<keyword evidence="2 9" id="KW-0813">Transport</keyword>
<name>A0A4V3D9Y1_9PAST</name>
<keyword evidence="7 9" id="KW-0811">Translocation</keyword>
<evidence type="ECO:0000256" key="8">
    <source>
        <dbReference type="ARBA" id="ARBA00023136"/>
    </source>
</evidence>